<keyword evidence="8" id="KW-1185">Reference proteome</keyword>
<dbReference type="PIRSF" id="PIRSF006648">
    <property type="entry name" value="DrrB"/>
    <property type="match status" value="1"/>
</dbReference>
<keyword evidence="2 5" id="KW-0812">Transmembrane</keyword>
<feature type="transmembrane region" description="Helical" evidence="5">
    <location>
        <begin position="217"/>
        <end position="237"/>
    </location>
</feature>
<dbReference type="GO" id="GO:0140359">
    <property type="term" value="F:ABC-type transporter activity"/>
    <property type="evidence" value="ECO:0007669"/>
    <property type="project" value="InterPro"/>
</dbReference>
<comment type="subcellular location">
    <subcellularLocation>
        <location evidence="1">Membrane</location>
        <topology evidence="1">Multi-pass membrane protein</topology>
    </subcellularLocation>
</comment>
<evidence type="ECO:0000313" key="8">
    <source>
        <dbReference type="Proteomes" id="UP001156102"/>
    </source>
</evidence>
<feature type="transmembrane region" description="Helical" evidence="5">
    <location>
        <begin position="162"/>
        <end position="183"/>
    </location>
</feature>
<dbReference type="PANTHER" id="PTHR43229">
    <property type="entry name" value="NODULATION PROTEIN J"/>
    <property type="match status" value="1"/>
</dbReference>
<organism evidence="7 8">
    <name type="scientific">Ectobacillus ponti</name>
    <dbReference type="NCBI Taxonomy" id="2961894"/>
    <lineage>
        <taxon>Bacteria</taxon>
        <taxon>Bacillati</taxon>
        <taxon>Bacillota</taxon>
        <taxon>Bacilli</taxon>
        <taxon>Bacillales</taxon>
        <taxon>Bacillaceae</taxon>
        <taxon>Ectobacillus</taxon>
    </lineage>
</organism>
<evidence type="ECO:0000256" key="2">
    <source>
        <dbReference type="ARBA" id="ARBA00022692"/>
    </source>
</evidence>
<evidence type="ECO:0000256" key="4">
    <source>
        <dbReference type="ARBA" id="ARBA00023136"/>
    </source>
</evidence>
<feature type="transmembrane region" description="Helical" evidence="5">
    <location>
        <begin position="135"/>
        <end position="155"/>
    </location>
</feature>
<feature type="transmembrane region" description="Helical" evidence="5">
    <location>
        <begin position="21"/>
        <end position="41"/>
    </location>
</feature>
<evidence type="ECO:0000256" key="3">
    <source>
        <dbReference type="ARBA" id="ARBA00022989"/>
    </source>
</evidence>
<feature type="transmembrane region" description="Helical" evidence="5">
    <location>
        <begin position="106"/>
        <end position="123"/>
    </location>
</feature>
<dbReference type="RefSeq" id="WP_254757880.1">
    <property type="nucleotide sequence ID" value="NZ_JANCLT010000002.1"/>
</dbReference>
<protein>
    <submittedName>
        <fullName evidence="7">ABC transporter permease</fullName>
    </submittedName>
</protein>
<keyword evidence="4 5" id="KW-0472">Membrane</keyword>
<reference evidence="7" key="1">
    <citation type="submission" date="2022-07" db="EMBL/GenBank/DDBJ databases">
        <authorList>
            <person name="Li W.-J."/>
            <person name="Deng Q.-Q."/>
        </authorList>
    </citation>
    <scope>NUCLEOTIDE SEQUENCE</scope>
    <source>
        <strain evidence="7">SYSU M60031</strain>
    </source>
</reference>
<keyword evidence="3 5" id="KW-1133">Transmembrane helix</keyword>
<accession>A0AA42BNR6</accession>
<feature type="domain" description="ABC-2 type transporter transmembrane" evidence="6">
    <location>
        <begin position="9"/>
        <end position="201"/>
    </location>
</feature>
<feature type="transmembrane region" description="Helical" evidence="5">
    <location>
        <begin position="53"/>
        <end position="75"/>
    </location>
</feature>
<evidence type="ECO:0000256" key="5">
    <source>
        <dbReference type="SAM" id="Phobius"/>
    </source>
</evidence>
<proteinExistence type="predicted"/>
<comment type="caution">
    <text evidence="7">The sequence shown here is derived from an EMBL/GenBank/DDBJ whole genome shotgun (WGS) entry which is preliminary data.</text>
</comment>
<gene>
    <name evidence="7" type="ORF">NK662_05420</name>
</gene>
<dbReference type="InterPro" id="IPR013525">
    <property type="entry name" value="ABC2_TM"/>
</dbReference>
<dbReference type="InterPro" id="IPR051784">
    <property type="entry name" value="Nod_factor_ABC_transporter"/>
</dbReference>
<name>A0AA42BNR6_9BACI</name>
<dbReference type="Pfam" id="PF01061">
    <property type="entry name" value="ABC2_membrane"/>
    <property type="match status" value="1"/>
</dbReference>
<dbReference type="EMBL" id="JANCLT010000002">
    <property type="protein sequence ID" value="MCP8967977.1"/>
    <property type="molecule type" value="Genomic_DNA"/>
</dbReference>
<dbReference type="InterPro" id="IPR000412">
    <property type="entry name" value="ABC_2_transport"/>
</dbReference>
<evidence type="ECO:0000259" key="6">
    <source>
        <dbReference type="Pfam" id="PF01061"/>
    </source>
</evidence>
<dbReference type="AlphaFoldDB" id="A0AA42BNR6"/>
<evidence type="ECO:0000313" key="7">
    <source>
        <dbReference type="EMBL" id="MCP8967977.1"/>
    </source>
</evidence>
<dbReference type="Proteomes" id="UP001156102">
    <property type="component" value="Unassembled WGS sequence"/>
</dbReference>
<evidence type="ECO:0000256" key="1">
    <source>
        <dbReference type="ARBA" id="ARBA00004141"/>
    </source>
</evidence>
<sequence>MNGFLMQCKIELLRTVRNRRFIIASLMMPILFYYIFTNVVNNAPDTKAWQAQYMISMAAFSVIGSAFNVLGIRLVQEQSFGWTKQLRITPLPAGAYLTAKMIAQTFINALSVIVIFLAGFLINDVELSAWQWLSAGLWIILAAVPFLALGTIIGLMKKIDTAAAISSILYLCMSVLGGLWMPIEIFPKTLQKIGEWLPTYRFGHGAWNIAAGKAPDLQSMVVLAGYLLVFVVMSLYIRKRQEAI</sequence>
<dbReference type="GO" id="GO:0043190">
    <property type="term" value="C:ATP-binding cassette (ABC) transporter complex"/>
    <property type="evidence" value="ECO:0007669"/>
    <property type="project" value="InterPro"/>
</dbReference>
<dbReference type="PANTHER" id="PTHR43229:SF2">
    <property type="entry name" value="NODULATION PROTEIN J"/>
    <property type="match status" value="1"/>
</dbReference>